<keyword evidence="6 11" id="KW-0418">Kinase</keyword>
<keyword evidence="7" id="KW-0067">ATP-binding</keyword>
<feature type="transmembrane region" description="Helical" evidence="9">
    <location>
        <begin position="12"/>
        <end position="34"/>
    </location>
</feature>
<dbReference type="Pfam" id="PF00512">
    <property type="entry name" value="HisKA"/>
    <property type="match status" value="1"/>
</dbReference>
<proteinExistence type="predicted"/>
<dbReference type="InterPro" id="IPR004358">
    <property type="entry name" value="Sig_transdc_His_kin-like_C"/>
</dbReference>
<dbReference type="SMART" id="SM00387">
    <property type="entry name" value="HATPase_c"/>
    <property type="match status" value="1"/>
</dbReference>
<evidence type="ECO:0000313" key="11">
    <source>
        <dbReference type="EMBL" id="MFD0869128.1"/>
    </source>
</evidence>
<dbReference type="CDD" id="cd00082">
    <property type="entry name" value="HisKA"/>
    <property type="match status" value="1"/>
</dbReference>
<keyword evidence="9" id="KW-0472">Membrane</keyword>
<evidence type="ECO:0000256" key="6">
    <source>
        <dbReference type="ARBA" id="ARBA00022777"/>
    </source>
</evidence>
<organism evidence="11 12">
    <name type="scientific">Paenibacillus residui</name>
    <dbReference type="NCBI Taxonomy" id="629724"/>
    <lineage>
        <taxon>Bacteria</taxon>
        <taxon>Bacillati</taxon>
        <taxon>Bacillota</taxon>
        <taxon>Bacilli</taxon>
        <taxon>Bacillales</taxon>
        <taxon>Paenibacillaceae</taxon>
        <taxon>Paenibacillus</taxon>
    </lineage>
</organism>
<comment type="caution">
    <text evidence="11">The sequence shown here is derived from an EMBL/GenBank/DDBJ whole genome shotgun (WGS) entry which is preliminary data.</text>
</comment>
<evidence type="ECO:0000256" key="1">
    <source>
        <dbReference type="ARBA" id="ARBA00000085"/>
    </source>
</evidence>
<evidence type="ECO:0000256" key="2">
    <source>
        <dbReference type="ARBA" id="ARBA00012438"/>
    </source>
</evidence>
<keyword evidence="3" id="KW-0597">Phosphoprotein</keyword>
<reference evidence="12" key="1">
    <citation type="journal article" date="2019" name="Int. J. Syst. Evol. Microbiol.">
        <title>The Global Catalogue of Microorganisms (GCM) 10K type strain sequencing project: providing services to taxonomists for standard genome sequencing and annotation.</title>
        <authorList>
            <consortium name="The Broad Institute Genomics Platform"/>
            <consortium name="The Broad Institute Genome Sequencing Center for Infectious Disease"/>
            <person name="Wu L."/>
            <person name="Ma J."/>
        </authorList>
    </citation>
    <scope>NUCLEOTIDE SEQUENCE [LARGE SCALE GENOMIC DNA]</scope>
    <source>
        <strain evidence="12">CCUG 57263</strain>
    </source>
</reference>
<dbReference type="PRINTS" id="PR00344">
    <property type="entry name" value="BCTRLSENSOR"/>
</dbReference>
<dbReference type="InterPro" id="IPR005467">
    <property type="entry name" value="His_kinase_dom"/>
</dbReference>
<dbReference type="InterPro" id="IPR036890">
    <property type="entry name" value="HATPase_C_sf"/>
</dbReference>
<dbReference type="SUPFAM" id="SSF47384">
    <property type="entry name" value="Homodimeric domain of signal transducing histidine kinase"/>
    <property type="match status" value="1"/>
</dbReference>
<evidence type="ECO:0000256" key="4">
    <source>
        <dbReference type="ARBA" id="ARBA00022679"/>
    </source>
</evidence>
<name>A0ABW3D6Z0_9BACL</name>
<evidence type="ECO:0000256" key="7">
    <source>
        <dbReference type="ARBA" id="ARBA00022840"/>
    </source>
</evidence>
<dbReference type="PANTHER" id="PTHR43547">
    <property type="entry name" value="TWO-COMPONENT HISTIDINE KINASE"/>
    <property type="match status" value="1"/>
</dbReference>
<evidence type="ECO:0000259" key="10">
    <source>
        <dbReference type="PROSITE" id="PS50109"/>
    </source>
</evidence>
<dbReference type="InterPro" id="IPR003594">
    <property type="entry name" value="HATPase_dom"/>
</dbReference>
<dbReference type="SUPFAM" id="SSF55874">
    <property type="entry name" value="ATPase domain of HSP90 chaperone/DNA topoisomerase II/histidine kinase"/>
    <property type="match status" value="1"/>
</dbReference>
<dbReference type="InterPro" id="IPR036097">
    <property type="entry name" value="HisK_dim/P_sf"/>
</dbReference>
<evidence type="ECO:0000313" key="12">
    <source>
        <dbReference type="Proteomes" id="UP001597120"/>
    </source>
</evidence>
<gene>
    <name evidence="11" type="ORF">ACFQ03_08190</name>
</gene>
<dbReference type="EC" id="2.7.13.3" evidence="2"/>
<feature type="transmembrane region" description="Helical" evidence="9">
    <location>
        <begin position="40"/>
        <end position="63"/>
    </location>
</feature>
<evidence type="ECO:0000256" key="5">
    <source>
        <dbReference type="ARBA" id="ARBA00022741"/>
    </source>
</evidence>
<dbReference type="EMBL" id="JBHTIU010000027">
    <property type="protein sequence ID" value="MFD0869128.1"/>
    <property type="molecule type" value="Genomic_DNA"/>
</dbReference>
<evidence type="ECO:0000256" key="8">
    <source>
        <dbReference type="ARBA" id="ARBA00023012"/>
    </source>
</evidence>
<keyword evidence="4" id="KW-0808">Transferase</keyword>
<dbReference type="PROSITE" id="PS50109">
    <property type="entry name" value="HIS_KIN"/>
    <property type="match status" value="1"/>
</dbReference>
<evidence type="ECO:0000256" key="9">
    <source>
        <dbReference type="SAM" id="Phobius"/>
    </source>
</evidence>
<keyword evidence="9" id="KW-1133">Transmembrane helix</keyword>
<dbReference type="Gene3D" id="3.30.565.10">
    <property type="entry name" value="Histidine kinase-like ATPase, C-terminal domain"/>
    <property type="match status" value="1"/>
</dbReference>
<protein>
    <recommendedName>
        <fullName evidence="2">histidine kinase</fullName>
        <ecNumber evidence="2">2.7.13.3</ecNumber>
    </recommendedName>
</protein>
<keyword evidence="5" id="KW-0547">Nucleotide-binding</keyword>
<dbReference type="Pfam" id="PF02518">
    <property type="entry name" value="HATPase_c"/>
    <property type="match status" value="1"/>
</dbReference>
<keyword evidence="8" id="KW-0902">Two-component regulatory system</keyword>
<accession>A0ABW3D6Z0</accession>
<dbReference type="Proteomes" id="UP001597120">
    <property type="component" value="Unassembled WGS sequence"/>
</dbReference>
<dbReference type="Gene3D" id="1.10.287.130">
    <property type="match status" value="1"/>
</dbReference>
<dbReference type="InterPro" id="IPR003661">
    <property type="entry name" value="HisK_dim/P_dom"/>
</dbReference>
<dbReference type="GO" id="GO:0016301">
    <property type="term" value="F:kinase activity"/>
    <property type="evidence" value="ECO:0007669"/>
    <property type="project" value="UniProtKB-KW"/>
</dbReference>
<feature type="domain" description="Histidine kinase" evidence="10">
    <location>
        <begin position="130"/>
        <end position="343"/>
    </location>
</feature>
<dbReference type="PANTHER" id="PTHR43547:SF2">
    <property type="entry name" value="HYBRID SIGNAL TRANSDUCTION HISTIDINE KINASE C"/>
    <property type="match status" value="1"/>
</dbReference>
<keyword evidence="12" id="KW-1185">Reference proteome</keyword>
<evidence type="ECO:0000256" key="3">
    <source>
        <dbReference type="ARBA" id="ARBA00022553"/>
    </source>
</evidence>
<keyword evidence="9" id="KW-0812">Transmembrane</keyword>
<sequence length="343" mass="38081">MNHYRELKFKRIYIFFLSSFLILTIGYSLGMLYMTEFEGMTGWLTIGFGAALLLMAGALVWVLRSQVKAVIRTVDDIVDGAISGRRRITGYAETNLSSLENKLTRYIDMSRAHEQNKEAEKNKIQGLISDISHQTKTPLSNIHLYTQLLEEQPLPDESSRYLVAQIKTQSEKLNWLIQSLIKMSRLETGVIAIRAGAHPVLPTVMAAVSQVYAEAEARKIRIGVSCDPTTAASHDPKWTGEALFNILDNAVKYSNNGEQILISVKAGEMFTRINIADHGIGIAESELNLVFQRFYRCAKTPVNEGVGIGLYLAREIVTSQGGYIKASSKPGEGSVFSVFLPVN</sequence>
<comment type="catalytic activity">
    <reaction evidence="1">
        <text>ATP + protein L-histidine = ADP + protein N-phospho-L-histidine.</text>
        <dbReference type="EC" id="2.7.13.3"/>
    </reaction>
</comment>
<dbReference type="SMART" id="SM00388">
    <property type="entry name" value="HisKA"/>
    <property type="match status" value="1"/>
</dbReference>
<dbReference type="RefSeq" id="WP_379287334.1">
    <property type="nucleotide sequence ID" value="NZ_JBHTIU010000027.1"/>
</dbReference>